<sequence length="313" mass="37134">MLTKDWLSHPWLEKFLPDHLKPVDDHIFSDAYGLVLVQETEAALDRLIQHGKQVKSAQTFKKNSKTFHFRLKINQKRMKLLSYETPKSEAAIKKRIIIEYLRKTHLSKNRPNRFKEATVQYIKNGQTFVRSIQKSRYFEDLFYKFELLDDALLGGLIEKTSANPSVSSLPDSKEDKELIQSSEEPYPYIRELEEFLANHYVKLGKLIENRLKRLLEETERTANVYELLDIEEKYTLKRLLQRDVPSLIKTYLSLSSDLKTAQTEQLYETLTKMEVNIRIIREKAEHTKVEKMEQLLKLYEKRYPGRQNKNMFD</sequence>
<evidence type="ECO:0000313" key="2">
    <source>
        <dbReference type="Proteomes" id="UP000199017"/>
    </source>
</evidence>
<name>A0A1G8CC66_9BACI</name>
<evidence type="ECO:0000313" key="1">
    <source>
        <dbReference type="EMBL" id="SDH43022.1"/>
    </source>
</evidence>
<keyword evidence="2" id="KW-1185">Reference proteome</keyword>
<dbReference type="EMBL" id="FNDU01000001">
    <property type="protein sequence ID" value="SDH43022.1"/>
    <property type="molecule type" value="Genomic_DNA"/>
</dbReference>
<dbReference type="AlphaFoldDB" id="A0A1G8CC66"/>
<reference evidence="1 2" key="1">
    <citation type="submission" date="2016-10" db="EMBL/GenBank/DDBJ databases">
        <authorList>
            <person name="de Groot N.N."/>
        </authorList>
    </citation>
    <scope>NUCLEOTIDE SEQUENCE [LARGE SCALE GENOMIC DNA]</scope>
    <source>
        <strain evidence="2">P4B,CCM 7963,CECT 7998,DSM 25260,IBRC-M 10614,KCTC 13821</strain>
    </source>
</reference>
<organism evidence="1 2">
    <name type="scientific">Alteribacillus bidgolensis</name>
    <dbReference type="NCBI Taxonomy" id="930129"/>
    <lineage>
        <taxon>Bacteria</taxon>
        <taxon>Bacillati</taxon>
        <taxon>Bacillota</taxon>
        <taxon>Bacilli</taxon>
        <taxon>Bacillales</taxon>
        <taxon>Bacillaceae</taxon>
        <taxon>Alteribacillus</taxon>
    </lineage>
</organism>
<protein>
    <submittedName>
        <fullName evidence="1">Uncharacterized protein</fullName>
    </submittedName>
</protein>
<accession>A0A1G8CC66</accession>
<proteinExistence type="predicted"/>
<dbReference type="STRING" id="930129.SAMN05216352_101265"/>
<dbReference type="Proteomes" id="UP000199017">
    <property type="component" value="Unassembled WGS sequence"/>
</dbReference>
<gene>
    <name evidence="1" type="ORF">SAMN05216352_101265</name>
</gene>